<dbReference type="STRING" id="560819.SAMN05428998_101600"/>
<dbReference type="AlphaFoldDB" id="A0A1Y6BA45"/>
<dbReference type="InterPro" id="IPR006680">
    <property type="entry name" value="Amidohydro-rel"/>
</dbReference>
<feature type="domain" description="Amidohydrolase-related" evidence="2">
    <location>
        <begin position="24"/>
        <end position="260"/>
    </location>
</feature>
<organism evidence="3 4">
    <name type="scientific">Tistlia consotensis USBA 355</name>
    <dbReference type="NCBI Taxonomy" id="560819"/>
    <lineage>
        <taxon>Bacteria</taxon>
        <taxon>Pseudomonadati</taxon>
        <taxon>Pseudomonadota</taxon>
        <taxon>Alphaproteobacteria</taxon>
        <taxon>Rhodospirillales</taxon>
        <taxon>Rhodovibrionaceae</taxon>
        <taxon>Tistlia</taxon>
    </lineage>
</organism>
<sequence length="282" mass="30017">MELTGKVTSERAGEGGEATAEPLDAHAHVFDLSGPLASGRRYTPRRPAPVADYLALLDAVGIGRALLVQPSFLGSDNRFLLRALAALPARFRGVAVVEPDCPEPALAELRARGVVGLRLNILERPAELGLTAAEVGLARRAAGLGLHLELHCRGGALPRLLDRLERAGVDRLVVDHYGRPDPARGLADPGFRRLLDSGPAGPAWVKLSGPYRCGGVPTEPYLDALAERLGPGRLVWGSDWPWTQHEDGRDFARLRDGPARRLGAAAMAAVDATAGRLWSGTI</sequence>
<proteinExistence type="predicted"/>
<dbReference type="RefSeq" id="WP_085120924.1">
    <property type="nucleotide sequence ID" value="NZ_FWZX01000001.1"/>
</dbReference>
<dbReference type="SUPFAM" id="SSF51556">
    <property type="entry name" value="Metallo-dependent hydrolases"/>
    <property type="match status" value="1"/>
</dbReference>
<dbReference type="GO" id="GO:0016787">
    <property type="term" value="F:hydrolase activity"/>
    <property type="evidence" value="ECO:0007669"/>
    <property type="project" value="UniProtKB-KW"/>
</dbReference>
<keyword evidence="3" id="KW-0378">Hydrolase</keyword>
<keyword evidence="4" id="KW-1185">Reference proteome</keyword>
<name>A0A1Y6BA45_9PROT</name>
<dbReference type="Proteomes" id="UP000192917">
    <property type="component" value="Unassembled WGS sequence"/>
</dbReference>
<dbReference type="PANTHER" id="PTHR35563:SF2">
    <property type="entry name" value="BARREL METAL-DEPENDENT HYDROLASE, PUTATIVE (AFU_ORTHOLOGUE AFUA_1G16240)-RELATED"/>
    <property type="match status" value="1"/>
</dbReference>
<gene>
    <name evidence="3" type="ORF">SAMN05428998_101600</name>
</gene>
<dbReference type="InterPro" id="IPR052358">
    <property type="entry name" value="Aro_Compnd_Degr_Hydrolases"/>
</dbReference>
<evidence type="ECO:0000313" key="3">
    <source>
        <dbReference type="EMBL" id="SME93708.1"/>
    </source>
</evidence>
<dbReference type="Gene3D" id="3.20.20.140">
    <property type="entry name" value="Metal-dependent hydrolases"/>
    <property type="match status" value="1"/>
</dbReference>
<evidence type="ECO:0000256" key="1">
    <source>
        <dbReference type="SAM" id="MobiDB-lite"/>
    </source>
</evidence>
<evidence type="ECO:0000313" key="4">
    <source>
        <dbReference type="Proteomes" id="UP000192917"/>
    </source>
</evidence>
<protein>
    <submittedName>
        <fullName evidence="3">Predicted metal-dependent hydrolase, TIM-barrel fold</fullName>
    </submittedName>
</protein>
<feature type="region of interest" description="Disordered" evidence="1">
    <location>
        <begin position="1"/>
        <end position="20"/>
    </location>
</feature>
<dbReference type="Pfam" id="PF04909">
    <property type="entry name" value="Amidohydro_2"/>
    <property type="match status" value="1"/>
</dbReference>
<dbReference type="EMBL" id="FWZX01000001">
    <property type="protein sequence ID" value="SME93708.1"/>
    <property type="molecule type" value="Genomic_DNA"/>
</dbReference>
<reference evidence="3 4" key="1">
    <citation type="submission" date="2017-04" db="EMBL/GenBank/DDBJ databases">
        <authorList>
            <person name="Afonso C.L."/>
            <person name="Miller P.J."/>
            <person name="Scott M.A."/>
            <person name="Spackman E."/>
            <person name="Goraichik I."/>
            <person name="Dimitrov K.M."/>
            <person name="Suarez D.L."/>
            <person name="Swayne D.E."/>
        </authorList>
    </citation>
    <scope>NUCLEOTIDE SEQUENCE [LARGE SCALE GENOMIC DNA]</scope>
    <source>
        <strain evidence="3 4">USBA 355</strain>
    </source>
</reference>
<accession>A0A1Y6BA45</accession>
<dbReference type="PANTHER" id="PTHR35563">
    <property type="entry name" value="BARREL METAL-DEPENDENT HYDROLASE, PUTATIVE (AFU_ORTHOLOGUE AFUA_1G16240)-RELATED"/>
    <property type="match status" value="1"/>
</dbReference>
<evidence type="ECO:0000259" key="2">
    <source>
        <dbReference type="Pfam" id="PF04909"/>
    </source>
</evidence>
<dbReference type="InterPro" id="IPR032466">
    <property type="entry name" value="Metal_Hydrolase"/>
</dbReference>